<dbReference type="SUPFAM" id="SSF75011">
    <property type="entry name" value="3-carboxy-cis,cis-mucoante lactonizing enzyme"/>
    <property type="match status" value="1"/>
</dbReference>
<dbReference type="GO" id="GO:0017057">
    <property type="term" value="F:6-phosphogluconolactonase activity"/>
    <property type="evidence" value="ECO:0007669"/>
    <property type="project" value="TreeGrafter"/>
</dbReference>
<keyword evidence="2" id="KW-0313">Glucose metabolism</keyword>
<evidence type="ECO:0000256" key="3">
    <source>
        <dbReference type="SAM" id="SignalP"/>
    </source>
</evidence>
<accession>A0A8J7Q5F3</accession>
<dbReference type="InterPro" id="IPR019405">
    <property type="entry name" value="Lactonase_7-beta_prop"/>
</dbReference>
<organism evidence="4 5">
    <name type="scientific">Acanthopleuribacter pedis</name>
    <dbReference type="NCBI Taxonomy" id="442870"/>
    <lineage>
        <taxon>Bacteria</taxon>
        <taxon>Pseudomonadati</taxon>
        <taxon>Acidobacteriota</taxon>
        <taxon>Holophagae</taxon>
        <taxon>Acanthopleuribacterales</taxon>
        <taxon>Acanthopleuribacteraceae</taxon>
        <taxon>Acanthopleuribacter</taxon>
    </lineage>
</organism>
<dbReference type="RefSeq" id="WP_207858244.1">
    <property type="nucleotide sequence ID" value="NZ_JAFREP010000006.1"/>
</dbReference>
<sequence length="390" mass="41886">MTITSLSRFVCFCLLLSSLNNYAGRYLYTIGNAFGNTVIGFEIQDDGSLVQLPGSPWETGGWGLTVTPFTQNGLIASKDGKYLFAINILTNNISVFRIADDGTLTQVPDSPFDTGGQVPSCMALSDDIMYVAHLGTNLNFCVECDYRGLFWDETNETLTPIPDSVIPLPVNPPGFVLAVDFAPDGVNMLGARVGDHKIDSFMLDKDTGLLEPAPGSPFDSVVTQPLGFAFSPVNDSQVFVSNLVELDERPGLLSSFLRSGSTGQLAPIPGAPYTTGDQGAACWIVLTSDGKNLYTTNTRSDSLTRYTTNPDGTLNFIEVVDVPKIDELNDEPLDMIITGDDQFLYLVNGGIGGMVGYRIHEDGSLSLAPGPQPTPFATDSAPFGLVYIEK</sequence>
<gene>
    <name evidence="4" type="ORF">J3U88_08340</name>
</gene>
<protein>
    <submittedName>
        <fullName evidence="4">Beta-propeller fold lactonase family protein</fullName>
    </submittedName>
</protein>
<evidence type="ECO:0000256" key="2">
    <source>
        <dbReference type="ARBA" id="ARBA00022526"/>
    </source>
</evidence>
<dbReference type="Gene3D" id="2.130.10.10">
    <property type="entry name" value="YVTN repeat-like/Quinoprotein amine dehydrogenase"/>
    <property type="match status" value="2"/>
</dbReference>
<feature type="chain" id="PRO_5035321003" evidence="3">
    <location>
        <begin position="24"/>
        <end position="390"/>
    </location>
</feature>
<dbReference type="EMBL" id="JAFREP010000006">
    <property type="protein sequence ID" value="MBO1318462.1"/>
    <property type="molecule type" value="Genomic_DNA"/>
</dbReference>
<name>A0A8J7Q5F3_9BACT</name>
<evidence type="ECO:0000313" key="4">
    <source>
        <dbReference type="EMBL" id="MBO1318462.1"/>
    </source>
</evidence>
<evidence type="ECO:0000313" key="5">
    <source>
        <dbReference type="Proteomes" id="UP000664417"/>
    </source>
</evidence>
<proteinExistence type="inferred from homology"/>
<comment type="similarity">
    <text evidence="1">Belongs to the cycloisomerase 2 family.</text>
</comment>
<dbReference type="Proteomes" id="UP000664417">
    <property type="component" value="Unassembled WGS sequence"/>
</dbReference>
<dbReference type="GO" id="GO:0006006">
    <property type="term" value="P:glucose metabolic process"/>
    <property type="evidence" value="ECO:0007669"/>
    <property type="project" value="UniProtKB-KW"/>
</dbReference>
<keyword evidence="2" id="KW-0119">Carbohydrate metabolism</keyword>
<dbReference type="PANTHER" id="PTHR30344:SF1">
    <property type="entry name" value="6-PHOSPHOGLUCONOLACTONASE"/>
    <property type="match status" value="1"/>
</dbReference>
<keyword evidence="5" id="KW-1185">Reference proteome</keyword>
<comment type="caution">
    <text evidence="4">The sequence shown here is derived from an EMBL/GenBank/DDBJ whole genome shotgun (WGS) entry which is preliminary data.</text>
</comment>
<reference evidence="4" key="1">
    <citation type="submission" date="2021-03" db="EMBL/GenBank/DDBJ databases">
        <authorList>
            <person name="Wang G."/>
        </authorList>
    </citation>
    <scope>NUCLEOTIDE SEQUENCE</scope>
    <source>
        <strain evidence="4">KCTC 12899</strain>
    </source>
</reference>
<evidence type="ECO:0000256" key="1">
    <source>
        <dbReference type="ARBA" id="ARBA00005564"/>
    </source>
</evidence>
<feature type="signal peptide" evidence="3">
    <location>
        <begin position="1"/>
        <end position="23"/>
    </location>
</feature>
<keyword evidence="3" id="KW-0732">Signal</keyword>
<dbReference type="AlphaFoldDB" id="A0A8J7Q5F3"/>
<dbReference type="PANTHER" id="PTHR30344">
    <property type="entry name" value="6-PHOSPHOGLUCONOLACTONASE-RELATED"/>
    <property type="match status" value="1"/>
</dbReference>
<dbReference type="InterPro" id="IPR015943">
    <property type="entry name" value="WD40/YVTN_repeat-like_dom_sf"/>
</dbReference>
<dbReference type="InterPro" id="IPR050282">
    <property type="entry name" value="Cycloisomerase_2"/>
</dbReference>
<dbReference type="Pfam" id="PF10282">
    <property type="entry name" value="Lactonase"/>
    <property type="match status" value="2"/>
</dbReference>